<name>A0A328TKA1_9GAMM</name>
<dbReference type="InterPro" id="IPR006674">
    <property type="entry name" value="HD_domain"/>
</dbReference>
<dbReference type="SUPFAM" id="SSF109604">
    <property type="entry name" value="HD-domain/PDEase-like"/>
    <property type="match status" value="1"/>
</dbReference>
<dbReference type="InterPro" id="IPR050135">
    <property type="entry name" value="dGTPase-like"/>
</dbReference>
<dbReference type="Proteomes" id="UP000244334">
    <property type="component" value="Unassembled WGS sequence"/>
</dbReference>
<evidence type="ECO:0000259" key="1">
    <source>
        <dbReference type="PROSITE" id="PS51831"/>
    </source>
</evidence>
<dbReference type="InterPro" id="IPR003607">
    <property type="entry name" value="HD/PDEase_dom"/>
</dbReference>
<evidence type="ECO:0000313" key="2">
    <source>
        <dbReference type="EMBL" id="RAP71047.1"/>
    </source>
</evidence>
<organism evidence="2 3">
    <name type="scientific">Candidatus Erwinia dacicola</name>
    <dbReference type="NCBI Taxonomy" id="252393"/>
    <lineage>
        <taxon>Bacteria</taxon>
        <taxon>Pseudomonadati</taxon>
        <taxon>Pseudomonadota</taxon>
        <taxon>Gammaproteobacteria</taxon>
        <taxon>Enterobacterales</taxon>
        <taxon>Erwiniaceae</taxon>
        <taxon>Erwinia</taxon>
    </lineage>
</organism>
<dbReference type="PANTHER" id="PTHR11373">
    <property type="entry name" value="DEOXYNUCLEOSIDE TRIPHOSPHATE TRIPHOSPHOHYDROLASE"/>
    <property type="match status" value="1"/>
</dbReference>
<dbReference type="EMBL" id="LJAM02000210">
    <property type="protein sequence ID" value="RAP71047.1"/>
    <property type="molecule type" value="Genomic_DNA"/>
</dbReference>
<keyword evidence="3" id="KW-1185">Reference proteome</keyword>
<dbReference type="Gene3D" id="1.10.3210.10">
    <property type="entry name" value="Hypothetical protein af1432"/>
    <property type="match status" value="1"/>
</dbReference>
<proteinExistence type="predicted"/>
<sequence>MRTQLTHSLEVQQVGHYIAKEVLTRLQEQGQLAVLGLVQLTAPFENIVEMACLMHDLGNPPFGHFGESAVNDWFRQQLDAGWQSESQHPDHYVPKVLSHCDDGLDELRANIRQNLSHFEGNAQAIRMVHTLMKMNLT</sequence>
<dbReference type="PANTHER" id="PTHR11373:SF32">
    <property type="entry name" value="DEOXYGUANOSINETRIPHOSPHATE TRIPHOSPHOHYDROLASE"/>
    <property type="match status" value="1"/>
</dbReference>
<dbReference type="PROSITE" id="PS51831">
    <property type="entry name" value="HD"/>
    <property type="match status" value="1"/>
</dbReference>
<reference evidence="2" key="1">
    <citation type="submission" date="2018-04" db="EMBL/GenBank/DDBJ databases">
        <title>Genomes of the Obligate Erwinia dacicola and Facultative Enterobacter sp. OLF Endosymbionts of the Olive Fruit fly, Bactrocera oleae.</title>
        <authorList>
            <person name="Estes A.M."/>
            <person name="Hearn D.J."/>
            <person name="Agarwal S."/>
            <person name="Pierson E.A."/>
            <person name="Dunning-Hotopp J.C."/>
        </authorList>
    </citation>
    <scope>NUCLEOTIDE SEQUENCE [LARGE SCALE GENOMIC DNA]</scope>
    <source>
        <strain evidence="2">Oroville</strain>
    </source>
</reference>
<dbReference type="AlphaFoldDB" id="A0A328TKA1"/>
<dbReference type="CDD" id="cd00077">
    <property type="entry name" value="HDc"/>
    <property type="match status" value="1"/>
</dbReference>
<gene>
    <name evidence="2" type="ORF">ACZ87_02149</name>
</gene>
<feature type="domain" description="HD" evidence="1">
    <location>
        <begin position="4"/>
        <end position="137"/>
    </location>
</feature>
<dbReference type="GO" id="GO:0006203">
    <property type="term" value="P:dGTP catabolic process"/>
    <property type="evidence" value="ECO:0007669"/>
    <property type="project" value="TreeGrafter"/>
</dbReference>
<evidence type="ECO:0000313" key="3">
    <source>
        <dbReference type="Proteomes" id="UP000244334"/>
    </source>
</evidence>
<accession>A0A328TKA1</accession>
<protein>
    <submittedName>
        <fullName evidence="2">HD domain protein</fullName>
    </submittedName>
</protein>
<dbReference type="GO" id="GO:0008832">
    <property type="term" value="F:dGTPase activity"/>
    <property type="evidence" value="ECO:0007669"/>
    <property type="project" value="TreeGrafter"/>
</dbReference>
<dbReference type="Pfam" id="PF01966">
    <property type="entry name" value="HD"/>
    <property type="match status" value="1"/>
</dbReference>
<comment type="caution">
    <text evidence="2">The sequence shown here is derived from an EMBL/GenBank/DDBJ whole genome shotgun (WGS) entry which is preliminary data.</text>
</comment>